<gene>
    <name evidence="1" type="ORF">GCWU000324_00354</name>
</gene>
<proteinExistence type="predicted"/>
<evidence type="ECO:0000313" key="2">
    <source>
        <dbReference type="Proteomes" id="UP000003009"/>
    </source>
</evidence>
<name>C4GHM0_9NEIS</name>
<reference evidence="1" key="1">
    <citation type="submission" date="2009-04" db="EMBL/GenBank/DDBJ databases">
        <authorList>
            <person name="Weinstock G."/>
            <person name="Sodergren E."/>
            <person name="Clifton S."/>
            <person name="Fulton L."/>
            <person name="Fulton B."/>
            <person name="Courtney L."/>
            <person name="Fronick C."/>
            <person name="Harrison M."/>
            <person name="Strong C."/>
            <person name="Farmer C."/>
            <person name="Delahaunty K."/>
            <person name="Markovic C."/>
            <person name="Hall O."/>
            <person name="Minx P."/>
            <person name="Tomlinson C."/>
            <person name="Mitreva M."/>
            <person name="Nelson J."/>
            <person name="Hou S."/>
            <person name="Wollam A."/>
            <person name="Pepin K.H."/>
            <person name="Johnson M."/>
            <person name="Bhonagiri V."/>
            <person name="Nash W.E."/>
            <person name="Warren W."/>
            <person name="Chinwalla A."/>
            <person name="Mardis E.R."/>
            <person name="Wilson R.K."/>
        </authorList>
    </citation>
    <scope>NUCLEOTIDE SEQUENCE [LARGE SCALE GENOMIC DNA]</scope>
    <source>
        <strain evidence="1">ATCC 51147</strain>
    </source>
</reference>
<dbReference type="AlphaFoldDB" id="C4GHM0"/>
<dbReference type="STRING" id="629741.GCWU000324_00354"/>
<sequence>MSRRRAIWFSGCRRRCKGSNPNRVCQTSGAKPPDFYAVGKLAHPYRLTRAPLLLYNITLFCSDSLKVCL</sequence>
<comment type="caution">
    <text evidence="1">The sequence shown here is derived from an EMBL/GenBank/DDBJ whole genome shotgun (WGS) entry which is preliminary data.</text>
</comment>
<dbReference type="HOGENOM" id="CLU_2770394_0_0_4"/>
<keyword evidence="2" id="KW-1185">Reference proteome</keyword>
<accession>C4GHM0</accession>
<evidence type="ECO:0000313" key="1">
    <source>
        <dbReference type="EMBL" id="EEP68458.1"/>
    </source>
</evidence>
<dbReference type="Proteomes" id="UP000003009">
    <property type="component" value="Unassembled WGS sequence"/>
</dbReference>
<dbReference type="EMBL" id="ACJW02000002">
    <property type="protein sequence ID" value="EEP68458.1"/>
    <property type="molecule type" value="Genomic_DNA"/>
</dbReference>
<protein>
    <submittedName>
        <fullName evidence="1">Uncharacterized protein</fullName>
    </submittedName>
</protein>
<organism evidence="1 2">
    <name type="scientific">Kingella oralis ATCC 51147</name>
    <dbReference type="NCBI Taxonomy" id="629741"/>
    <lineage>
        <taxon>Bacteria</taxon>
        <taxon>Pseudomonadati</taxon>
        <taxon>Pseudomonadota</taxon>
        <taxon>Betaproteobacteria</taxon>
        <taxon>Neisseriales</taxon>
        <taxon>Neisseriaceae</taxon>
        <taxon>Kingella</taxon>
    </lineage>
</organism>